<keyword evidence="4 7" id="KW-0378">Hydrolase</keyword>
<comment type="subcellular location">
    <subcellularLocation>
        <location evidence="7">Secreted</location>
    </subcellularLocation>
</comment>
<dbReference type="EMBL" id="JANAVZ010000005">
    <property type="protein sequence ID" value="MCT4333372.1"/>
    <property type="molecule type" value="Genomic_DNA"/>
</dbReference>
<evidence type="ECO:0000259" key="10">
    <source>
        <dbReference type="Pfam" id="PF02868"/>
    </source>
</evidence>
<evidence type="ECO:0000256" key="6">
    <source>
        <dbReference type="ARBA" id="ARBA00023049"/>
    </source>
</evidence>
<keyword evidence="3" id="KW-0479">Metal-binding</keyword>
<evidence type="ECO:0000256" key="1">
    <source>
        <dbReference type="ARBA" id="ARBA00009388"/>
    </source>
</evidence>
<gene>
    <name evidence="11" type="ORF">MU516_10910</name>
</gene>
<comment type="function">
    <text evidence="7">Extracellular zinc metalloprotease.</text>
</comment>
<dbReference type="InterPro" id="IPR013856">
    <property type="entry name" value="Peptidase_M4_domain"/>
</dbReference>
<evidence type="ECO:0000256" key="5">
    <source>
        <dbReference type="ARBA" id="ARBA00022833"/>
    </source>
</evidence>
<protein>
    <recommendedName>
        <fullName evidence="7">Neutral metalloproteinase</fullName>
        <ecNumber evidence="7">3.4.24.-</ecNumber>
    </recommendedName>
</protein>
<evidence type="ECO:0000313" key="11">
    <source>
        <dbReference type="EMBL" id="MCT4333372.1"/>
    </source>
</evidence>
<name>A0ABT2K9Z5_9RHOB</name>
<dbReference type="PANTHER" id="PTHR43579:SF1">
    <property type="entry name" value="NEUTRAL METALLOPROTEINASE"/>
    <property type="match status" value="1"/>
</dbReference>
<evidence type="ECO:0000256" key="8">
    <source>
        <dbReference type="SAM" id="MobiDB-lite"/>
    </source>
</evidence>
<comment type="similarity">
    <text evidence="1 7">Belongs to the peptidase M4 family.</text>
</comment>
<evidence type="ECO:0000256" key="3">
    <source>
        <dbReference type="ARBA" id="ARBA00022723"/>
    </source>
</evidence>
<evidence type="ECO:0000259" key="9">
    <source>
        <dbReference type="Pfam" id="PF01447"/>
    </source>
</evidence>
<dbReference type="EC" id="3.4.24.-" evidence="7"/>
<dbReference type="Proteomes" id="UP001320702">
    <property type="component" value="Unassembled WGS sequence"/>
</dbReference>
<feature type="domain" description="Peptidase M4" evidence="9">
    <location>
        <begin position="110"/>
        <end position="193"/>
    </location>
</feature>
<feature type="compositionally biased region" description="Basic and acidic residues" evidence="8">
    <location>
        <begin position="48"/>
        <end position="57"/>
    </location>
</feature>
<dbReference type="Pfam" id="PF02868">
    <property type="entry name" value="Peptidase_M4_C"/>
    <property type="match status" value="1"/>
</dbReference>
<dbReference type="Gene3D" id="3.10.170.10">
    <property type="match status" value="1"/>
</dbReference>
<dbReference type="InterPro" id="IPR023612">
    <property type="entry name" value="Peptidase_M4"/>
</dbReference>
<sequence length="366" mass="39831">MCISVCPGGTHHPIQCIVPPHMLRVIALRGDERTAEMARSLLKQNQKLRQEREDHPHPCNQGDEAPAAIAGGGNTRAGSTFTPDRRVHDGQQKAALPGKLLRGEGDSPSDNADVDLMYDAMGEVFSLYADQFDRNSLDGSGLALIATVNHRRNYNNAFWNGDQMAFGNGDGQLFRTFMDLSVIAHEMTHGVIQYSGGLVYQDQSGALNESIADVFAAITQQRQLGQAAHEADWIIGSELLGPAIKGVGLRSMKAPGTAYSDDLLGQDPQPFHMDNFLSTSDDNGGVHINSGIPNHAFYLFCMLLGGNSWEKPGQIWYRALQELNNPMASFAEWSDQTVAAAIELYGTGSPEALLLRRAWKLVGLPT</sequence>
<dbReference type="Gene3D" id="1.10.390.10">
    <property type="entry name" value="Neutral Protease Domain 2"/>
    <property type="match status" value="1"/>
</dbReference>
<comment type="caution">
    <text evidence="11">The sequence shown here is derived from an EMBL/GenBank/DDBJ whole genome shotgun (WGS) entry which is preliminary data.</text>
</comment>
<evidence type="ECO:0000256" key="4">
    <source>
        <dbReference type="ARBA" id="ARBA00022801"/>
    </source>
</evidence>
<keyword evidence="5 7" id="KW-0862">Zinc</keyword>
<keyword evidence="6 7" id="KW-0482">Metalloprotease</keyword>
<keyword evidence="12" id="KW-1185">Reference proteome</keyword>
<keyword evidence="2 7" id="KW-0645">Protease</keyword>
<organism evidence="11 12">
    <name type="scientific">Paracoccus maritimus</name>
    <dbReference type="NCBI Taxonomy" id="2933292"/>
    <lineage>
        <taxon>Bacteria</taxon>
        <taxon>Pseudomonadati</taxon>
        <taxon>Pseudomonadota</taxon>
        <taxon>Alphaproteobacteria</taxon>
        <taxon>Rhodobacterales</taxon>
        <taxon>Paracoccaceae</taxon>
        <taxon>Paracoccus</taxon>
    </lineage>
</organism>
<dbReference type="PRINTS" id="PR00730">
    <property type="entry name" value="THERMOLYSIN"/>
</dbReference>
<feature type="domain" description="Peptidase M4 C-terminal" evidence="10">
    <location>
        <begin position="197"/>
        <end position="363"/>
    </location>
</feature>
<dbReference type="CDD" id="cd09597">
    <property type="entry name" value="M4_TLP"/>
    <property type="match status" value="1"/>
</dbReference>
<keyword evidence="7" id="KW-0964">Secreted</keyword>
<accession>A0ABT2K9Z5</accession>
<dbReference type="PANTHER" id="PTHR43579">
    <property type="match status" value="1"/>
</dbReference>
<dbReference type="InterPro" id="IPR027268">
    <property type="entry name" value="Peptidase_M4/M1_CTD_sf"/>
</dbReference>
<dbReference type="Pfam" id="PF01447">
    <property type="entry name" value="Peptidase_M4"/>
    <property type="match status" value="1"/>
</dbReference>
<proteinExistence type="inferred from homology"/>
<evidence type="ECO:0000256" key="2">
    <source>
        <dbReference type="ARBA" id="ARBA00022670"/>
    </source>
</evidence>
<reference evidence="11 12" key="1">
    <citation type="submission" date="2022-04" db="EMBL/GenBank/DDBJ databases">
        <title>Paracoccus sp. YLB-12 draft genome sequence.</title>
        <authorList>
            <person name="Yu L."/>
        </authorList>
    </citation>
    <scope>NUCLEOTIDE SEQUENCE [LARGE SCALE GENOMIC DNA]</scope>
    <source>
        <strain evidence="11 12">YLB-12</strain>
    </source>
</reference>
<dbReference type="InterPro" id="IPR052759">
    <property type="entry name" value="Metalloprotease_M4"/>
</dbReference>
<comment type="cofactor">
    <cofactor evidence="7">
        <name>Zn(2+)</name>
        <dbReference type="ChEBI" id="CHEBI:29105"/>
    </cofactor>
</comment>
<dbReference type="RefSeq" id="WP_260277248.1">
    <property type="nucleotide sequence ID" value="NZ_JANAVZ010000005.1"/>
</dbReference>
<dbReference type="SUPFAM" id="SSF55486">
    <property type="entry name" value="Metalloproteases ('zincins'), catalytic domain"/>
    <property type="match status" value="1"/>
</dbReference>
<feature type="region of interest" description="Disordered" evidence="8">
    <location>
        <begin position="47"/>
        <end position="113"/>
    </location>
</feature>
<evidence type="ECO:0000313" key="12">
    <source>
        <dbReference type="Proteomes" id="UP001320702"/>
    </source>
</evidence>
<evidence type="ECO:0000256" key="7">
    <source>
        <dbReference type="RuleBase" id="RU366073"/>
    </source>
</evidence>
<dbReference type="InterPro" id="IPR001570">
    <property type="entry name" value="Peptidase_M4_C_domain"/>
</dbReference>